<comment type="caution">
    <text evidence="2">The sequence shown here is derived from an EMBL/GenBank/DDBJ whole genome shotgun (WGS) entry which is preliminary data.</text>
</comment>
<evidence type="ECO:0000313" key="3">
    <source>
        <dbReference type="Proteomes" id="UP000230292"/>
    </source>
</evidence>
<dbReference type="SUPFAM" id="SSF46785">
    <property type="entry name" value="Winged helix' DNA-binding domain"/>
    <property type="match status" value="1"/>
</dbReference>
<feature type="domain" description="Transcription regulator PadR N-terminal" evidence="1">
    <location>
        <begin position="16"/>
        <end position="88"/>
    </location>
</feature>
<dbReference type="Pfam" id="PF03551">
    <property type="entry name" value="PadR"/>
    <property type="match status" value="1"/>
</dbReference>
<gene>
    <name evidence="2" type="ORF">COW24_01155</name>
</gene>
<organism evidence="2 3">
    <name type="scientific">Candidatus Kerfeldbacteria bacterium CG15_BIG_FIL_POST_REV_8_21_14_020_45_12</name>
    <dbReference type="NCBI Taxonomy" id="2014247"/>
    <lineage>
        <taxon>Bacteria</taxon>
        <taxon>Candidatus Kerfeldiibacteriota</taxon>
    </lineage>
</organism>
<dbReference type="AlphaFoldDB" id="A0A2M7H504"/>
<dbReference type="InterPro" id="IPR036390">
    <property type="entry name" value="WH_DNA-bd_sf"/>
</dbReference>
<dbReference type="InterPro" id="IPR036388">
    <property type="entry name" value="WH-like_DNA-bd_sf"/>
</dbReference>
<sequence length="107" mass="12106">MKVSKELLKGTSELIILTVLESGTLYGYEISKQIKLMSEGVFAMGEGSLYPLLHKLEKAKLLESFWKEVDGRRRKYYSITRTGKKVLSEKSEEWQTFSGAVDAIVLA</sequence>
<protein>
    <submittedName>
        <fullName evidence="2">PadR family transcriptional regulator</fullName>
    </submittedName>
</protein>
<dbReference type="Gene3D" id="1.10.10.10">
    <property type="entry name" value="Winged helix-like DNA-binding domain superfamily/Winged helix DNA-binding domain"/>
    <property type="match status" value="1"/>
</dbReference>
<dbReference type="EMBL" id="PFGC01000013">
    <property type="protein sequence ID" value="PIW37291.1"/>
    <property type="molecule type" value="Genomic_DNA"/>
</dbReference>
<evidence type="ECO:0000259" key="1">
    <source>
        <dbReference type="Pfam" id="PF03551"/>
    </source>
</evidence>
<reference evidence="2 3" key="1">
    <citation type="submission" date="2017-09" db="EMBL/GenBank/DDBJ databases">
        <title>Depth-based differentiation of microbial function through sediment-hosted aquifers and enrichment of novel symbionts in the deep terrestrial subsurface.</title>
        <authorList>
            <person name="Probst A.J."/>
            <person name="Ladd B."/>
            <person name="Jarett J.K."/>
            <person name="Geller-Mcgrath D.E."/>
            <person name="Sieber C.M."/>
            <person name="Emerson J.B."/>
            <person name="Anantharaman K."/>
            <person name="Thomas B.C."/>
            <person name="Malmstrom R."/>
            <person name="Stieglmeier M."/>
            <person name="Klingl A."/>
            <person name="Woyke T."/>
            <person name="Ryan C.M."/>
            <person name="Banfield J.F."/>
        </authorList>
    </citation>
    <scope>NUCLEOTIDE SEQUENCE [LARGE SCALE GENOMIC DNA]</scope>
    <source>
        <strain evidence="2">CG15_BIG_FIL_POST_REV_8_21_14_020_45_12</strain>
    </source>
</reference>
<dbReference type="InterPro" id="IPR052509">
    <property type="entry name" value="Metal_resp_DNA-bind_regulator"/>
</dbReference>
<evidence type="ECO:0000313" key="2">
    <source>
        <dbReference type="EMBL" id="PIW37291.1"/>
    </source>
</evidence>
<proteinExistence type="predicted"/>
<dbReference type="PANTHER" id="PTHR33169">
    <property type="entry name" value="PADR-FAMILY TRANSCRIPTIONAL REGULATOR"/>
    <property type="match status" value="1"/>
</dbReference>
<dbReference type="PANTHER" id="PTHR33169:SF14">
    <property type="entry name" value="TRANSCRIPTIONAL REGULATOR RV3488"/>
    <property type="match status" value="1"/>
</dbReference>
<dbReference type="InterPro" id="IPR005149">
    <property type="entry name" value="Tscrpt_reg_PadR_N"/>
</dbReference>
<dbReference type="Proteomes" id="UP000230292">
    <property type="component" value="Unassembled WGS sequence"/>
</dbReference>
<name>A0A2M7H504_9BACT</name>
<accession>A0A2M7H504</accession>